<dbReference type="InterPro" id="IPR052905">
    <property type="entry name" value="LD-transpeptidase_YkuD-like"/>
</dbReference>
<dbReference type="InterPro" id="IPR038063">
    <property type="entry name" value="Transpep_catalytic_dom"/>
</dbReference>
<accession>A0A1A9HZK2</accession>
<dbReference type="GO" id="GO:0009252">
    <property type="term" value="P:peptidoglycan biosynthetic process"/>
    <property type="evidence" value="ECO:0007669"/>
    <property type="project" value="UniProtKB-UniPathway"/>
</dbReference>
<evidence type="ECO:0000313" key="8">
    <source>
        <dbReference type="EMBL" id="ANH80828.1"/>
    </source>
</evidence>
<dbReference type="GO" id="GO:0071555">
    <property type="term" value="P:cell wall organization"/>
    <property type="evidence" value="ECO:0007669"/>
    <property type="project" value="UniProtKB-KW"/>
</dbReference>
<evidence type="ECO:0000256" key="5">
    <source>
        <dbReference type="ARBA" id="ARBA00022984"/>
    </source>
</evidence>
<name>A0A1A9HZK2_9BACT</name>
<evidence type="ECO:0000259" key="7">
    <source>
        <dbReference type="Pfam" id="PF03734"/>
    </source>
</evidence>
<keyword evidence="3" id="KW-0808">Transferase</keyword>
<dbReference type="KEGG" id="nia:A8C56_07400"/>
<reference evidence="8 9" key="1">
    <citation type="submission" date="2016-05" db="EMBL/GenBank/DDBJ databases">
        <title>Niabella ginsenosidivorans BS26 whole genome sequencing.</title>
        <authorList>
            <person name="Im W.T."/>
            <person name="Siddiqi M.Z."/>
        </authorList>
    </citation>
    <scope>NUCLEOTIDE SEQUENCE [LARGE SCALE GENOMIC DNA]</scope>
    <source>
        <strain evidence="8 9">BS26</strain>
    </source>
</reference>
<dbReference type="RefSeq" id="WP_067753982.1">
    <property type="nucleotide sequence ID" value="NZ_CP015772.1"/>
</dbReference>
<evidence type="ECO:0000256" key="3">
    <source>
        <dbReference type="ARBA" id="ARBA00022679"/>
    </source>
</evidence>
<keyword evidence="9" id="KW-1185">Reference proteome</keyword>
<feature type="domain" description="L,D-TPase catalytic" evidence="7">
    <location>
        <begin position="13"/>
        <end position="91"/>
    </location>
</feature>
<dbReference type="EMBL" id="CP015772">
    <property type="protein sequence ID" value="ANH80828.1"/>
    <property type="molecule type" value="Genomic_DNA"/>
</dbReference>
<evidence type="ECO:0000313" key="9">
    <source>
        <dbReference type="Proteomes" id="UP000077667"/>
    </source>
</evidence>
<dbReference type="GO" id="GO:0008360">
    <property type="term" value="P:regulation of cell shape"/>
    <property type="evidence" value="ECO:0007669"/>
    <property type="project" value="UniProtKB-KW"/>
</dbReference>
<sequence length="146" mass="16795">MKIQVVNSKGQVPDPYRINWKKFTRQNFPYRFRQSTGCDNALGIMKFNLNSPYSVYLHDTNLKLAFNFSRRYLSHGCVRIQKPVALANKLLEEPLDEAFLNAGIKGQQPVIKLLPEPVPVFILYMTADVMAGKTVHYFADSYHLVK</sequence>
<evidence type="ECO:0000256" key="1">
    <source>
        <dbReference type="ARBA" id="ARBA00004752"/>
    </source>
</evidence>
<dbReference type="InterPro" id="IPR005490">
    <property type="entry name" value="LD_TPept_cat_dom"/>
</dbReference>
<dbReference type="UniPathway" id="UPA00219"/>
<dbReference type="CDD" id="cd16913">
    <property type="entry name" value="YkuD_like"/>
    <property type="match status" value="1"/>
</dbReference>
<comment type="pathway">
    <text evidence="1">Cell wall biogenesis; peptidoglycan biosynthesis.</text>
</comment>
<proteinExistence type="inferred from homology"/>
<dbReference type="SUPFAM" id="SSF141523">
    <property type="entry name" value="L,D-transpeptidase catalytic domain-like"/>
    <property type="match status" value="1"/>
</dbReference>
<gene>
    <name evidence="8" type="ORF">A8C56_07400</name>
</gene>
<dbReference type="OrthoDB" id="9778545at2"/>
<evidence type="ECO:0000256" key="2">
    <source>
        <dbReference type="ARBA" id="ARBA00005992"/>
    </source>
</evidence>
<comment type="similarity">
    <text evidence="2">Belongs to the YkuD family.</text>
</comment>
<organism evidence="8 9">
    <name type="scientific">Niabella ginsenosidivorans</name>
    <dbReference type="NCBI Taxonomy" id="1176587"/>
    <lineage>
        <taxon>Bacteria</taxon>
        <taxon>Pseudomonadati</taxon>
        <taxon>Bacteroidota</taxon>
        <taxon>Chitinophagia</taxon>
        <taxon>Chitinophagales</taxon>
        <taxon>Chitinophagaceae</taxon>
        <taxon>Niabella</taxon>
    </lineage>
</organism>
<keyword evidence="5" id="KW-0573">Peptidoglycan synthesis</keyword>
<protein>
    <recommendedName>
        <fullName evidence="7">L,D-TPase catalytic domain-containing protein</fullName>
    </recommendedName>
</protein>
<dbReference type="GO" id="GO:0004180">
    <property type="term" value="F:carboxypeptidase activity"/>
    <property type="evidence" value="ECO:0007669"/>
    <property type="project" value="UniProtKB-ARBA"/>
</dbReference>
<dbReference type="STRING" id="1176587.A8C56_07400"/>
<dbReference type="Proteomes" id="UP000077667">
    <property type="component" value="Chromosome"/>
</dbReference>
<keyword evidence="4" id="KW-0133">Cell shape</keyword>
<dbReference type="PANTHER" id="PTHR41533:SF2">
    <property type="entry name" value="BLR7131 PROTEIN"/>
    <property type="match status" value="1"/>
</dbReference>
<evidence type="ECO:0000256" key="6">
    <source>
        <dbReference type="ARBA" id="ARBA00023316"/>
    </source>
</evidence>
<keyword evidence="6" id="KW-0961">Cell wall biogenesis/degradation</keyword>
<dbReference type="GO" id="GO:0016740">
    <property type="term" value="F:transferase activity"/>
    <property type="evidence" value="ECO:0007669"/>
    <property type="project" value="UniProtKB-KW"/>
</dbReference>
<dbReference type="PANTHER" id="PTHR41533">
    <property type="entry name" value="L,D-TRANSPEPTIDASE HI_1667-RELATED"/>
    <property type="match status" value="1"/>
</dbReference>
<evidence type="ECO:0000256" key="4">
    <source>
        <dbReference type="ARBA" id="ARBA00022960"/>
    </source>
</evidence>
<dbReference type="AlphaFoldDB" id="A0A1A9HZK2"/>
<dbReference type="Pfam" id="PF03734">
    <property type="entry name" value="YkuD"/>
    <property type="match status" value="1"/>
</dbReference>